<sequence>MIDSDIVELQVKVRIKVDTPTSSNPSGFYQEKLLLNFSTEIENSLIRYSFNKEMNQSIPFDPDNPPLIECVNGVMTNYSVFVQGFKGDPNPESEQICCNSSEVVEFFYVILPTLSPLFTIPDQKKYSGIAVISLYSAVDNSNIFYSLDNSSFEKYQKSIKIENNQLNSIQISIFFYAEKTGYFTTNIYQYSFQIDSIPKIENLNEKNGKEKMKKFYIIIGLISFILIIINGFILNLIKFLKEIKK</sequence>
<dbReference type="Proteomes" id="UP001149090">
    <property type="component" value="Unassembled WGS sequence"/>
</dbReference>
<reference evidence="2" key="1">
    <citation type="submission" date="2022-10" db="EMBL/GenBank/DDBJ databases">
        <title>Novel sulphate-reducing endosymbionts in the free-living metamonad Anaeramoeba.</title>
        <authorList>
            <person name="Jerlstrom-Hultqvist J."/>
            <person name="Cepicka I."/>
            <person name="Gallot-Lavallee L."/>
            <person name="Salas-Leiva D."/>
            <person name="Curtis B.A."/>
            <person name="Zahonova K."/>
            <person name="Pipaliya S."/>
            <person name="Dacks J."/>
            <person name="Roger A.J."/>
        </authorList>
    </citation>
    <scope>NUCLEOTIDE SEQUENCE</scope>
    <source>
        <strain evidence="2">BMAN</strain>
    </source>
</reference>
<protein>
    <recommendedName>
        <fullName evidence="4">Transmembrane protein</fullName>
    </recommendedName>
</protein>
<evidence type="ECO:0000256" key="1">
    <source>
        <dbReference type="SAM" id="Phobius"/>
    </source>
</evidence>
<name>A0A9Q0LCM3_ANAIG</name>
<gene>
    <name evidence="2" type="ORF">M0811_11623</name>
</gene>
<feature type="transmembrane region" description="Helical" evidence="1">
    <location>
        <begin position="215"/>
        <end position="237"/>
    </location>
</feature>
<dbReference type="OrthoDB" id="10637451at2759"/>
<evidence type="ECO:0000313" key="3">
    <source>
        <dbReference type="Proteomes" id="UP001149090"/>
    </source>
</evidence>
<accession>A0A9Q0LCM3</accession>
<evidence type="ECO:0008006" key="4">
    <source>
        <dbReference type="Google" id="ProtNLM"/>
    </source>
</evidence>
<organism evidence="2 3">
    <name type="scientific">Anaeramoeba ignava</name>
    <name type="common">Anaerobic marine amoeba</name>
    <dbReference type="NCBI Taxonomy" id="1746090"/>
    <lineage>
        <taxon>Eukaryota</taxon>
        <taxon>Metamonada</taxon>
        <taxon>Anaeramoebidae</taxon>
        <taxon>Anaeramoeba</taxon>
    </lineage>
</organism>
<evidence type="ECO:0000313" key="2">
    <source>
        <dbReference type="EMBL" id="KAJ5069450.1"/>
    </source>
</evidence>
<keyword evidence="1" id="KW-1133">Transmembrane helix</keyword>
<proteinExistence type="predicted"/>
<keyword evidence="1" id="KW-0472">Membrane</keyword>
<keyword evidence="1" id="KW-0812">Transmembrane</keyword>
<dbReference type="EMBL" id="JAPDFW010000104">
    <property type="protein sequence ID" value="KAJ5069450.1"/>
    <property type="molecule type" value="Genomic_DNA"/>
</dbReference>
<dbReference type="AlphaFoldDB" id="A0A9Q0LCM3"/>
<keyword evidence="3" id="KW-1185">Reference proteome</keyword>
<comment type="caution">
    <text evidence="2">The sequence shown here is derived from an EMBL/GenBank/DDBJ whole genome shotgun (WGS) entry which is preliminary data.</text>
</comment>